<accession>A0AA40FY31</accession>
<keyword evidence="2" id="KW-1185">Reference proteome</keyword>
<proteinExistence type="predicted"/>
<protein>
    <submittedName>
        <fullName evidence="1">Uncharacterized protein</fullName>
    </submittedName>
</protein>
<dbReference type="EMBL" id="JAHYIQ010000012">
    <property type="protein sequence ID" value="KAK1127286.1"/>
    <property type="molecule type" value="Genomic_DNA"/>
</dbReference>
<evidence type="ECO:0000313" key="2">
    <source>
        <dbReference type="Proteomes" id="UP001177670"/>
    </source>
</evidence>
<name>A0AA40FY31_9HYME</name>
<evidence type="ECO:0000313" key="1">
    <source>
        <dbReference type="EMBL" id="KAK1127286.1"/>
    </source>
</evidence>
<reference evidence="1" key="1">
    <citation type="submission" date="2021-10" db="EMBL/GenBank/DDBJ databases">
        <title>Melipona bicolor Genome sequencing and assembly.</title>
        <authorList>
            <person name="Araujo N.S."/>
            <person name="Arias M.C."/>
        </authorList>
    </citation>
    <scope>NUCLEOTIDE SEQUENCE</scope>
    <source>
        <strain evidence="1">USP_2M_L1-L4_2017</strain>
        <tissue evidence="1">Whole body</tissue>
    </source>
</reference>
<dbReference type="AlphaFoldDB" id="A0AA40FY31"/>
<gene>
    <name evidence="1" type="ORF">K0M31_003830</name>
</gene>
<organism evidence="1 2">
    <name type="scientific">Melipona bicolor</name>
    <dbReference type="NCBI Taxonomy" id="60889"/>
    <lineage>
        <taxon>Eukaryota</taxon>
        <taxon>Metazoa</taxon>
        <taxon>Ecdysozoa</taxon>
        <taxon>Arthropoda</taxon>
        <taxon>Hexapoda</taxon>
        <taxon>Insecta</taxon>
        <taxon>Pterygota</taxon>
        <taxon>Neoptera</taxon>
        <taxon>Endopterygota</taxon>
        <taxon>Hymenoptera</taxon>
        <taxon>Apocrita</taxon>
        <taxon>Aculeata</taxon>
        <taxon>Apoidea</taxon>
        <taxon>Anthophila</taxon>
        <taxon>Apidae</taxon>
        <taxon>Melipona</taxon>
    </lineage>
</organism>
<dbReference type="Proteomes" id="UP001177670">
    <property type="component" value="Unassembled WGS sequence"/>
</dbReference>
<comment type="caution">
    <text evidence="1">The sequence shown here is derived from an EMBL/GenBank/DDBJ whole genome shotgun (WGS) entry which is preliminary data.</text>
</comment>
<sequence length="87" mass="9596">MPLQDFTILGIVGRAIYRPDLFLVYHEIARTAKKHQSVLINCVALNAARLCCLNLVAELKGLINVKMAHRGFLEIHLNSESGAALPT</sequence>